<feature type="compositionally biased region" description="Basic and acidic residues" evidence="1">
    <location>
        <begin position="9"/>
        <end position="18"/>
    </location>
</feature>
<feature type="region of interest" description="Disordered" evidence="1">
    <location>
        <begin position="1"/>
        <end position="83"/>
    </location>
</feature>
<keyword evidence="2" id="KW-0472">Membrane</keyword>
<feature type="compositionally biased region" description="Basic and acidic residues" evidence="1">
    <location>
        <begin position="63"/>
        <end position="74"/>
    </location>
</feature>
<evidence type="ECO:0000256" key="2">
    <source>
        <dbReference type="SAM" id="Phobius"/>
    </source>
</evidence>
<evidence type="ECO:0000313" key="3">
    <source>
        <dbReference type="EMBL" id="CRZ02707.1"/>
    </source>
</evidence>
<accession>A0A0H5QMA3</accession>
<protein>
    <submittedName>
        <fullName evidence="3">Uncharacterized protein</fullName>
    </submittedName>
</protein>
<dbReference type="EMBL" id="HACM01002265">
    <property type="protein sequence ID" value="CRZ02707.1"/>
    <property type="molecule type" value="Transcribed_RNA"/>
</dbReference>
<name>A0A0H5QMA3_9EUKA</name>
<feature type="transmembrane region" description="Helical" evidence="2">
    <location>
        <begin position="158"/>
        <end position="176"/>
    </location>
</feature>
<sequence length="308" mass="34185">SKKNVENGVGHDEKKQEKVPTQNANNDGESRKNEQPEPINRPGNAKTQKQFDKGGAGAGIGEQEGKAHIDKEDNNPLPASNKLDKAVDEDFDARRHAGIDVPQQPKQDESQVHENQGDLGVKMPEAIGKKDPGAVSIAPEPFSQQAIPESDESPSPTLLWFVLFSTVIILSVVVYLRRVGLRNPSSLGFEPVHSYMSTEGVPLVSTVDRLVSDALLDQRIPLKQVEKYVNVFKSRRIFRAEQMDDSTWAQLSLPPVIETELRKKFAAAVISPRTEGLALHNKRQVQSSKVEFDEFDDFSFDEEEGHSL</sequence>
<dbReference type="AlphaFoldDB" id="A0A0H5QMA3"/>
<keyword evidence="2" id="KW-1133">Transmembrane helix</keyword>
<evidence type="ECO:0000256" key="1">
    <source>
        <dbReference type="SAM" id="MobiDB-lite"/>
    </source>
</evidence>
<feature type="non-terminal residue" evidence="3">
    <location>
        <position position="1"/>
    </location>
</feature>
<proteinExistence type="predicted"/>
<organism evidence="3">
    <name type="scientific">Spongospora subterranea</name>
    <dbReference type="NCBI Taxonomy" id="70186"/>
    <lineage>
        <taxon>Eukaryota</taxon>
        <taxon>Sar</taxon>
        <taxon>Rhizaria</taxon>
        <taxon>Endomyxa</taxon>
        <taxon>Phytomyxea</taxon>
        <taxon>Plasmodiophorida</taxon>
        <taxon>Plasmodiophoridae</taxon>
        <taxon>Spongospora</taxon>
    </lineage>
</organism>
<reference evidence="3" key="1">
    <citation type="submission" date="2015-04" db="EMBL/GenBank/DDBJ databases">
        <title>The genome sequence of the plant pathogenic Rhizarian Plasmodiophora brassicae reveals insights in its biotrophic life cycle and the origin of chitin synthesis.</title>
        <authorList>
            <person name="Schwelm A."/>
            <person name="Fogelqvist J."/>
            <person name="Knaust A."/>
            <person name="Julke S."/>
            <person name="Lilja T."/>
            <person name="Dhandapani V."/>
            <person name="Bonilla-Rosso G."/>
            <person name="Karlsson M."/>
            <person name="Shevchenko A."/>
            <person name="Choi S.R."/>
            <person name="Kim H.G."/>
            <person name="Park J.Y."/>
            <person name="Lim Y.P."/>
            <person name="Ludwig-Muller J."/>
            <person name="Dixelius C."/>
        </authorList>
    </citation>
    <scope>NUCLEOTIDE SEQUENCE</scope>
    <source>
        <tissue evidence="3">Potato root galls</tissue>
    </source>
</reference>
<keyword evidence="2" id="KW-0812">Transmembrane</keyword>